<dbReference type="AlphaFoldDB" id="A0A1M6H0K5"/>
<keyword evidence="4" id="KW-1185">Reference proteome</keyword>
<evidence type="ECO:0000256" key="2">
    <source>
        <dbReference type="ARBA" id="ARBA00022679"/>
    </source>
</evidence>
<accession>A0A1M6H0K5</accession>
<dbReference type="PANTHER" id="PTHR40048">
    <property type="entry name" value="RHAMNOSYL O-METHYLTRANSFERASE"/>
    <property type="match status" value="1"/>
</dbReference>
<dbReference type="OrthoDB" id="189417at2"/>
<evidence type="ECO:0000313" key="3">
    <source>
        <dbReference type="EMBL" id="SHJ15758.1"/>
    </source>
</evidence>
<dbReference type="Pfam" id="PF04989">
    <property type="entry name" value="RMNT_CmcI"/>
    <property type="match status" value="1"/>
</dbReference>
<evidence type="ECO:0000313" key="4">
    <source>
        <dbReference type="Proteomes" id="UP000184432"/>
    </source>
</evidence>
<reference evidence="4" key="1">
    <citation type="submission" date="2016-11" db="EMBL/GenBank/DDBJ databases">
        <authorList>
            <person name="Varghese N."/>
            <person name="Submissions S."/>
        </authorList>
    </citation>
    <scope>NUCLEOTIDE SEQUENCE [LARGE SCALE GENOMIC DNA]</scope>
    <source>
        <strain evidence="4">DSM 22623</strain>
    </source>
</reference>
<dbReference type="STRING" id="570521.SAMN04488508_1064"/>
<dbReference type="RefSeq" id="WP_084549551.1">
    <property type="nucleotide sequence ID" value="NZ_FQYP01000006.1"/>
</dbReference>
<dbReference type="GO" id="GO:0071770">
    <property type="term" value="P:DIM/DIP cell wall layer assembly"/>
    <property type="evidence" value="ECO:0007669"/>
    <property type="project" value="TreeGrafter"/>
</dbReference>
<proteinExistence type="predicted"/>
<dbReference type="GO" id="GO:0032259">
    <property type="term" value="P:methylation"/>
    <property type="evidence" value="ECO:0007669"/>
    <property type="project" value="UniProtKB-KW"/>
</dbReference>
<organism evidence="3 4">
    <name type="scientific">Aquimarina spongiae</name>
    <dbReference type="NCBI Taxonomy" id="570521"/>
    <lineage>
        <taxon>Bacteria</taxon>
        <taxon>Pseudomonadati</taxon>
        <taxon>Bacteroidota</taxon>
        <taxon>Flavobacteriia</taxon>
        <taxon>Flavobacteriales</taxon>
        <taxon>Flavobacteriaceae</taxon>
        <taxon>Aquimarina</taxon>
    </lineage>
</organism>
<dbReference type="SUPFAM" id="SSF53335">
    <property type="entry name" value="S-adenosyl-L-methionine-dependent methyltransferases"/>
    <property type="match status" value="1"/>
</dbReference>
<keyword evidence="2" id="KW-0808">Transferase</keyword>
<dbReference type="GO" id="GO:0005886">
    <property type="term" value="C:plasma membrane"/>
    <property type="evidence" value="ECO:0007669"/>
    <property type="project" value="TreeGrafter"/>
</dbReference>
<dbReference type="Proteomes" id="UP000184432">
    <property type="component" value="Unassembled WGS sequence"/>
</dbReference>
<dbReference type="EMBL" id="FQYP01000006">
    <property type="protein sequence ID" value="SHJ15758.1"/>
    <property type="molecule type" value="Genomic_DNA"/>
</dbReference>
<dbReference type="PANTHER" id="PTHR40048:SF1">
    <property type="entry name" value="RHAMNOSYL O-METHYLTRANSFERASE"/>
    <property type="match status" value="1"/>
</dbReference>
<keyword evidence="1" id="KW-0489">Methyltransferase</keyword>
<name>A0A1M6H0K5_9FLAO</name>
<gene>
    <name evidence="3" type="ORF">SAMN04488508_1064</name>
</gene>
<dbReference type="InterPro" id="IPR007072">
    <property type="entry name" value="RNMT_CmcI"/>
</dbReference>
<protein>
    <submittedName>
        <fullName evidence="3">Cephalosporin hydroxylase</fullName>
    </submittedName>
</protein>
<dbReference type="GO" id="GO:0008610">
    <property type="term" value="P:lipid biosynthetic process"/>
    <property type="evidence" value="ECO:0007669"/>
    <property type="project" value="InterPro"/>
</dbReference>
<evidence type="ECO:0000256" key="1">
    <source>
        <dbReference type="ARBA" id="ARBA00022603"/>
    </source>
</evidence>
<sequence>MEVKERKLNGKILKDAFDKFTEAWEQKTKDQGNAETFNDHLIKGGLNLLSAAKDAIPWEGSLQAIFSKMEDYAPREDIESFVALVLNKYYGRFVDFNDRTTSSIHTSDDINLDFLKKSDEDDSFMMSQGRFDCLRWKDTIIFKTVYDLAIYQMMIWELKPKTIIEIGSGSGGSAIWMSDLTNQYNLDSHILSIDIYPPKMKYRNVSFIEGDVNQITSILDEETIKTLPHPWLVIEDAHVNVLNVLNHFHGFLTQGDYLVVEDSKFKQDVISDFLREKEQDYQVDTLYCDFFGQNLTCSHNSIFRRN</sequence>
<dbReference type="Gene3D" id="3.40.50.150">
    <property type="entry name" value="Vaccinia Virus protein VP39"/>
    <property type="match status" value="1"/>
</dbReference>
<dbReference type="GO" id="GO:0008168">
    <property type="term" value="F:methyltransferase activity"/>
    <property type="evidence" value="ECO:0007669"/>
    <property type="project" value="UniProtKB-KW"/>
</dbReference>
<dbReference type="InterPro" id="IPR029063">
    <property type="entry name" value="SAM-dependent_MTases_sf"/>
</dbReference>